<feature type="domain" description="Winged helix-turn-helix" evidence="1">
    <location>
        <begin position="3"/>
        <end position="68"/>
    </location>
</feature>
<reference evidence="2" key="1">
    <citation type="journal article" date="2021" name="Proc. Natl. Acad. Sci. U.S.A.">
        <title>A Catalog of Tens of Thousands of Viruses from Human Metagenomes Reveals Hidden Associations with Chronic Diseases.</title>
        <authorList>
            <person name="Tisza M.J."/>
            <person name="Buck C.B."/>
        </authorList>
    </citation>
    <scope>NUCLEOTIDE SEQUENCE</scope>
    <source>
        <strain evidence="2">CtbgC51</strain>
    </source>
</reference>
<sequence>MTDCERIVAYCKQHGSITQMEATRELGNTRLGARIWDLKHKLGYEVEDIWETATDRFGDPTRYKRYFVKDKTQ</sequence>
<accession>A0A8S5TFH0</accession>
<dbReference type="InterPro" id="IPR055245">
    <property type="entry name" value="HTH_proteobacteria"/>
</dbReference>
<evidence type="ECO:0000313" key="2">
    <source>
        <dbReference type="EMBL" id="DAF61771.1"/>
    </source>
</evidence>
<organism evidence="2">
    <name type="scientific">Siphoviridae sp. ctbgC51</name>
    <dbReference type="NCBI Taxonomy" id="2827901"/>
    <lineage>
        <taxon>Viruses</taxon>
        <taxon>Duplodnaviria</taxon>
        <taxon>Heunggongvirae</taxon>
        <taxon>Uroviricota</taxon>
        <taxon>Caudoviricetes</taxon>
    </lineage>
</organism>
<protein>
    <submittedName>
        <fullName evidence="2">Helix-turn-helix domain protein</fullName>
    </submittedName>
</protein>
<name>A0A8S5TFH0_9CAUD</name>
<dbReference type="EMBL" id="BK032817">
    <property type="protein sequence ID" value="DAF61771.1"/>
    <property type="molecule type" value="Genomic_DNA"/>
</dbReference>
<evidence type="ECO:0000259" key="1">
    <source>
        <dbReference type="Pfam" id="PF14090"/>
    </source>
</evidence>
<dbReference type="Pfam" id="PF14090">
    <property type="entry name" value="HTH_39"/>
    <property type="match status" value="1"/>
</dbReference>
<proteinExistence type="predicted"/>